<evidence type="ECO:0000256" key="6">
    <source>
        <dbReference type="ARBA" id="ARBA00023004"/>
    </source>
</evidence>
<dbReference type="OrthoDB" id="1844152at2759"/>
<proteinExistence type="inferred from homology"/>
<keyword evidence="10" id="KW-1133">Transmembrane helix</keyword>
<dbReference type="CDD" id="cd11041">
    <property type="entry name" value="CYP503A1-like"/>
    <property type="match status" value="1"/>
</dbReference>
<keyword evidence="6 8" id="KW-0408">Iron</keyword>
<evidence type="ECO:0000256" key="8">
    <source>
        <dbReference type="PIRSR" id="PIRSR602403-1"/>
    </source>
</evidence>
<dbReference type="AlphaFoldDB" id="A0A9N9UNI9"/>
<dbReference type="Proteomes" id="UP000754883">
    <property type="component" value="Unassembled WGS sequence"/>
</dbReference>
<gene>
    <name evidence="11" type="ORF">CBYS24578_00016709</name>
</gene>
<dbReference type="Pfam" id="PF00067">
    <property type="entry name" value="p450"/>
    <property type="match status" value="1"/>
</dbReference>
<keyword evidence="10" id="KW-0472">Membrane</keyword>
<evidence type="ECO:0000313" key="12">
    <source>
        <dbReference type="Proteomes" id="UP000754883"/>
    </source>
</evidence>
<accession>A0A9N9UNI9</accession>
<feature type="binding site" description="axial binding residue" evidence="8">
    <location>
        <position position="483"/>
    </location>
    <ligand>
        <name>heme</name>
        <dbReference type="ChEBI" id="CHEBI:30413"/>
    </ligand>
    <ligandPart>
        <name>Fe</name>
        <dbReference type="ChEBI" id="CHEBI:18248"/>
    </ligandPart>
</feature>
<dbReference type="GO" id="GO:0016705">
    <property type="term" value="F:oxidoreductase activity, acting on paired donors, with incorporation or reduction of molecular oxygen"/>
    <property type="evidence" value="ECO:0007669"/>
    <property type="project" value="InterPro"/>
</dbReference>
<reference evidence="11" key="1">
    <citation type="submission" date="2021-10" db="EMBL/GenBank/DDBJ databases">
        <authorList>
            <person name="Piombo E."/>
        </authorList>
    </citation>
    <scope>NUCLEOTIDE SEQUENCE</scope>
</reference>
<dbReference type="Gene3D" id="1.10.630.10">
    <property type="entry name" value="Cytochrome P450"/>
    <property type="match status" value="1"/>
</dbReference>
<dbReference type="PRINTS" id="PR00465">
    <property type="entry name" value="EP450IV"/>
</dbReference>
<evidence type="ECO:0000313" key="11">
    <source>
        <dbReference type="EMBL" id="CAG9997138.1"/>
    </source>
</evidence>
<keyword evidence="4 8" id="KW-0479">Metal-binding</keyword>
<dbReference type="InterPro" id="IPR017972">
    <property type="entry name" value="Cyt_P450_CS"/>
</dbReference>
<keyword evidence="5 9" id="KW-0560">Oxidoreductase</keyword>
<dbReference type="GO" id="GO:0004497">
    <property type="term" value="F:monooxygenase activity"/>
    <property type="evidence" value="ECO:0007669"/>
    <property type="project" value="UniProtKB-KW"/>
</dbReference>
<evidence type="ECO:0000256" key="2">
    <source>
        <dbReference type="ARBA" id="ARBA00010617"/>
    </source>
</evidence>
<dbReference type="GO" id="GO:0020037">
    <property type="term" value="F:heme binding"/>
    <property type="evidence" value="ECO:0007669"/>
    <property type="project" value="InterPro"/>
</dbReference>
<evidence type="ECO:0000256" key="5">
    <source>
        <dbReference type="ARBA" id="ARBA00023002"/>
    </source>
</evidence>
<evidence type="ECO:0008006" key="13">
    <source>
        <dbReference type="Google" id="ProtNLM"/>
    </source>
</evidence>
<evidence type="ECO:0000256" key="3">
    <source>
        <dbReference type="ARBA" id="ARBA00022617"/>
    </source>
</evidence>
<organism evidence="11 12">
    <name type="scientific">Clonostachys byssicola</name>
    <dbReference type="NCBI Taxonomy" id="160290"/>
    <lineage>
        <taxon>Eukaryota</taxon>
        <taxon>Fungi</taxon>
        <taxon>Dikarya</taxon>
        <taxon>Ascomycota</taxon>
        <taxon>Pezizomycotina</taxon>
        <taxon>Sordariomycetes</taxon>
        <taxon>Hypocreomycetidae</taxon>
        <taxon>Hypocreales</taxon>
        <taxon>Bionectriaceae</taxon>
        <taxon>Clonostachys</taxon>
    </lineage>
</organism>
<keyword evidence="3 8" id="KW-0349">Heme</keyword>
<evidence type="ECO:0000256" key="1">
    <source>
        <dbReference type="ARBA" id="ARBA00001971"/>
    </source>
</evidence>
<dbReference type="InterPro" id="IPR002403">
    <property type="entry name" value="Cyt_P450_E_grp-IV"/>
</dbReference>
<comment type="similarity">
    <text evidence="2 9">Belongs to the cytochrome P450 family.</text>
</comment>
<name>A0A9N9UNI9_9HYPO</name>
<evidence type="ECO:0000256" key="9">
    <source>
        <dbReference type="RuleBase" id="RU000461"/>
    </source>
</evidence>
<evidence type="ECO:0000256" key="4">
    <source>
        <dbReference type="ARBA" id="ARBA00022723"/>
    </source>
</evidence>
<evidence type="ECO:0000256" key="10">
    <source>
        <dbReference type="SAM" id="Phobius"/>
    </source>
</evidence>
<sequence>MNETAAFNILPSDLSLRWQLVASCLGIFLSVWIAQVFLSPDILADFPKVGNGGVSARRKQFASGAAWSLYLEGYQLVSFFAISATQILTGNQIKKGNDYFRIATTAPAETIVISSKYLGELKKLPDDILSSTEAIAEASSAKPLYQSQTRNSGTTTHSESVADSCIKLNPVISIEVHESMELELPQTGEWSSVNIYEKLLRIVAMVSGRVFVGPELCRNEQYIDAAINYTNDLMTASHVVAMIPQWMRPVVAPFIPFVKRVHQRVREASYFLGPVVAARLESAKTINAEKPDDMLQWLIDNQEKGDGIKDAEELAKMQLGVSFAAIHTTTLVTTNAFYSLAAMPELIPMLREDVRQALAASDGEFTNLSMQNMKKLDSFLKECLRFHPLSAASFQRKIIKPFTLSNGHYMPSGVFLEVPAAGIAFDHEIFEDPHTFDALRFYKLRQSKDKESSGAKVAEVVASSQFVGVGATSLTFGYGRHACPGRFFAVNEIKMIMAVALLEYEVKNPDGITGRYENKWHGALSVPDASKTIMFRKIAS</sequence>
<keyword evidence="12" id="KW-1185">Reference proteome</keyword>
<dbReference type="InterPro" id="IPR001128">
    <property type="entry name" value="Cyt_P450"/>
</dbReference>
<dbReference type="PANTHER" id="PTHR46206">
    <property type="entry name" value="CYTOCHROME P450"/>
    <property type="match status" value="1"/>
</dbReference>
<dbReference type="InterPro" id="IPR036396">
    <property type="entry name" value="Cyt_P450_sf"/>
</dbReference>
<protein>
    <recommendedName>
        <fullName evidence="13">Ent-kaurene oxidase</fullName>
    </recommendedName>
</protein>
<keyword evidence="7 9" id="KW-0503">Monooxygenase</keyword>
<dbReference type="PROSITE" id="PS00086">
    <property type="entry name" value="CYTOCHROME_P450"/>
    <property type="match status" value="1"/>
</dbReference>
<keyword evidence="10" id="KW-0812">Transmembrane</keyword>
<comment type="caution">
    <text evidence="11">The sequence shown here is derived from an EMBL/GenBank/DDBJ whole genome shotgun (WGS) entry which is preliminary data.</text>
</comment>
<comment type="cofactor">
    <cofactor evidence="1 8">
        <name>heme</name>
        <dbReference type="ChEBI" id="CHEBI:30413"/>
    </cofactor>
</comment>
<feature type="transmembrane region" description="Helical" evidence="10">
    <location>
        <begin position="20"/>
        <end position="38"/>
    </location>
</feature>
<evidence type="ECO:0000256" key="7">
    <source>
        <dbReference type="ARBA" id="ARBA00023033"/>
    </source>
</evidence>
<dbReference type="EMBL" id="CABFNO020001545">
    <property type="protein sequence ID" value="CAG9997138.1"/>
    <property type="molecule type" value="Genomic_DNA"/>
</dbReference>
<dbReference type="SUPFAM" id="SSF48264">
    <property type="entry name" value="Cytochrome P450"/>
    <property type="match status" value="1"/>
</dbReference>
<dbReference type="PANTHER" id="PTHR46206:SF7">
    <property type="entry name" value="P450, PUTATIVE (EUROFUNG)-RELATED"/>
    <property type="match status" value="1"/>
</dbReference>
<dbReference type="GO" id="GO:0005506">
    <property type="term" value="F:iron ion binding"/>
    <property type="evidence" value="ECO:0007669"/>
    <property type="project" value="InterPro"/>
</dbReference>